<dbReference type="STRING" id="1121877.FEAC_23100"/>
<dbReference type="InterPro" id="IPR052340">
    <property type="entry name" value="RNase_Y/CdgJ"/>
</dbReference>
<dbReference type="InterPro" id="IPR003607">
    <property type="entry name" value="HD/PDEase_dom"/>
</dbReference>
<protein>
    <submittedName>
        <fullName evidence="2">Ribonuclease Y</fullName>
    </submittedName>
</protein>
<comment type="caution">
    <text evidence="2">The sequence shown here is derived from an EMBL/GenBank/DDBJ whole genome shotgun (WGS) entry which is preliminary data.</text>
</comment>
<dbReference type="SUPFAM" id="SSF109604">
    <property type="entry name" value="HD-domain/PDEase-like"/>
    <property type="match status" value="1"/>
</dbReference>
<dbReference type="GeneID" id="78373360"/>
<dbReference type="eggNOG" id="COG1639">
    <property type="taxonomic scope" value="Bacteria"/>
</dbReference>
<organism evidence="2 3">
    <name type="scientific">Ferrimicrobium acidiphilum DSM 19497</name>
    <dbReference type="NCBI Taxonomy" id="1121877"/>
    <lineage>
        <taxon>Bacteria</taxon>
        <taxon>Bacillati</taxon>
        <taxon>Actinomycetota</taxon>
        <taxon>Acidimicrobiia</taxon>
        <taxon>Acidimicrobiales</taxon>
        <taxon>Acidimicrobiaceae</taxon>
        <taxon>Ferrimicrobium</taxon>
    </lineage>
</organism>
<dbReference type="PANTHER" id="PTHR33525:SF6">
    <property type="entry name" value="HDOD DOMAIN-CONTAINING PROTEIN"/>
    <property type="match status" value="1"/>
</dbReference>
<feature type="domain" description="HDOD" evidence="1">
    <location>
        <begin position="16"/>
        <end position="208"/>
    </location>
</feature>
<evidence type="ECO:0000313" key="2">
    <source>
        <dbReference type="EMBL" id="KJE75917.1"/>
    </source>
</evidence>
<evidence type="ECO:0000259" key="1">
    <source>
        <dbReference type="PROSITE" id="PS51833"/>
    </source>
</evidence>
<gene>
    <name evidence="2" type="primary">rny</name>
    <name evidence="2" type="ORF">FEAC_23100</name>
</gene>
<accession>A0A0D8FUI8</accession>
<name>A0A0D8FUI8_9ACTN</name>
<dbReference type="PROSITE" id="PS51833">
    <property type="entry name" value="HDOD"/>
    <property type="match status" value="1"/>
</dbReference>
<dbReference type="CDD" id="cd00077">
    <property type="entry name" value="HDc"/>
    <property type="match status" value="1"/>
</dbReference>
<dbReference type="InterPro" id="IPR013976">
    <property type="entry name" value="HDOD"/>
</dbReference>
<dbReference type="EMBL" id="JXUW01000025">
    <property type="protein sequence ID" value="KJE75917.1"/>
    <property type="molecule type" value="Genomic_DNA"/>
</dbReference>
<evidence type="ECO:0000313" key="3">
    <source>
        <dbReference type="Proteomes" id="UP000032336"/>
    </source>
</evidence>
<dbReference type="Proteomes" id="UP000032336">
    <property type="component" value="Unassembled WGS sequence"/>
</dbReference>
<dbReference type="AlphaFoldDB" id="A0A0D8FUI8"/>
<dbReference type="NCBIfam" id="TIGR00277">
    <property type="entry name" value="HDIG"/>
    <property type="match status" value="1"/>
</dbReference>
<dbReference type="RefSeq" id="WP_035390224.1">
    <property type="nucleotide sequence ID" value="NZ_JQKF01000021.1"/>
</dbReference>
<dbReference type="PANTHER" id="PTHR33525">
    <property type="match status" value="1"/>
</dbReference>
<reference evidence="2 3" key="1">
    <citation type="submission" date="2015-01" db="EMBL/GenBank/DDBJ databases">
        <title>Draft genome of the acidophilic iron oxidizer Ferrimicrobium acidiphilum strain T23.</title>
        <authorList>
            <person name="Poehlein A."/>
            <person name="Eisen S."/>
            <person name="Schloemann M."/>
            <person name="Johnson B.D."/>
            <person name="Daniel R."/>
            <person name="Muehling M."/>
        </authorList>
    </citation>
    <scope>NUCLEOTIDE SEQUENCE [LARGE SCALE GENOMIC DNA]</scope>
    <source>
        <strain evidence="2 3">T23</strain>
    </source>
</reference>
<keyword evidence="3" id="KW-1185">Reference proteome</keyword>
<proteinExistence type="predicted"/>
<dbReference type="Pfam" id="PF08668">
    <property type="entry name" value="HDOD"/>
    <property type="match status" value="1"/>
</dbReference>
<dbReference type="Gene3D" id="1.10.3210.10">
    <property type="entry name" value="Hypothetical protein af1432"/>
    <property type="match status" value="1"/>
</dbReference>
<dbReference type="InterPro" id="IPR006675">
    <property type="entry name" value="HDIG_dom"/>
</dbReference>
<dbReference type="OrthoDB" id="5189643at2"/>
<sequence length="274" mass="29281">MDLVSAEDINQKIEVFEASHAVAGRLLTLVERDDIGAREVATLVSADPILVSRIMRMANSAFYGTGGRVRELHAGVAMLGFEAVKSLALASFVEGSGTVTPQDWDHSITSAVAAAEVARTIGADQQQAFSLALLHDIGEAVIASLDPSFHEVLDSRRSMPLTADAESEMLASERKRYGLHHAAIGADMLASWNFHPDLVQAVAQHHTPKGSLSRTHAALVDGDRIAHIIACGSTLAEIRDLPGILLPNYVGDTQLETVLTNVRARSASMIADLF</sequence>